<dbReference type="PROSITE" id="PS50043">
    <property type="entry name" value="HTH_LUXR_2"/>
    <property type="match status" value="1"/>
</dbReference>
<feature type="domain" description="HTH luxR-type" evidence="5">
    <location>
        <begin position="187"/>
        <end position="252"/>
    </location>
</feature>
<accession>A0ABP7DFY6</accession>
<feature type="compositionally biased region" description="Pro residues" evidence="4">
    <location>
        <begin position="274"/>
        <end position="285"/>
    </location>
</feature>
<proteinExistence type="predicted"/>
<evidence type="ECO:0000256" key="2">
    <source>
        <dbReference type="ARBA" id="ARBA00023125"/>
    </source>
</evidence>
<dbReference type="RefSeq" id="WP_344812524.1">
    <property type="nucleotide sequence ID" value="NZ_BAAAYX010000009.1"/>
</dbReference>
<dbReference type="InterPro" id="IPR000792">
    <property type="entry name" value="Tscrpt_reg_LuxR_C"/>
</dbReference>
<dbReference type="PANTHER" id="PTHR44688">
    <property type="entry name" value="DNA-BINDING TRANSCRIPTIONAL ACTIVATOR DEVR_DOSR"/>
    <property type="match status" value="1"/>
</dbReference>
<evidence type="ECO:0000313" key="7">
    <source>
        <dbReference type="Proteomes" id="UP001500051"/>
    </source>
</evidence>
<dbReference type="Pfam" id="PF00196">
    <property type="entry name" value="GerE"/>
    <property type="match status" value="1"/>
</dbReference>
<dbReference type="InterPro" id="IPR036388">
    <property type="entry name" value="WH-like_DNA-bd_sf"/>
</dbReference>
<gene>
    <name evidence="6" type="ORF">GCM10022204_23220</name>
</gene>
<evidence type="ECO:0000259" key="5">
    <source>
        <dbReference type="PROSITE" id="PS50043"/>
    </source>
</evidence>
<name>A0ABP7DFY6_9ACTN</name>
<dbReference type="PRINTS" id="PR00038">
    <property type="entry name" value="HTHLUXR"/>
</dbReference>
<evidence type="ECO:0000313" key="6">
    <source>
        <dbReference type="EMBL" id="GAA3705133.1"/>
    </source>
</evidence>
<dbReference type="Proteomes" id="UP001500051">
    <property type="component" value="Unassembled WGS sequence"/>
</dbReference>
<dbReference type="SUPFAM" id="SSF46894">
    <property type="entry name" value="C-terminal effector domain of the bipartite response regulators"/>
    <property type="match status" value="1"/>
</dbReference>
<sequence>MSTTAARSMQWVGFVGDLLRQPLTRMPHEEIVHLLRQTFDLTAASYSWAEADGSQGILIHPYDTLAPIADDFLAWQRGEYVGRHPLLTWHQTVGDPRPSTNERVPHSVVSARERRPLLDQQKTIGCEQQLAINYRLGSRVYHSFVLARSGTDFSDEDLAVAGQIQRVVIGLDRHIVWYRQLTGSAPGREVEAGLTPRELTVLALVAEGLTTTLIARRLGCSPRTVEKHVERSYRKLGVRDRVNAVRVAREWDLLGPPTRSTGKPRTADSASGPQNPPTAPPPRPEPGVWSIGSSPCRSCLPPEPGYR</sequence>
<dbReference type="CDD" id="cd06170">
    <property type="entry name" value="LuxR_C_like"/>
    <property type="match status" value="1"/>
</dbReference>
<feature type="compositionally biased region" description="Polar residues" evidence="4">
    <location>
        <begin position="258"/>
        <end position="272"/>
    </location>
</feature>
<dbReference type="Gene3D" id="1.10.10.10">
    <property type="entry name" value="Winged helix-like DNA-binding domain superfamily/Winged helix DNA-binding domain"/>
    <property type="match status" value="1"/>
</dbReference>
<dbReference type="PANTHER" id="PTHR44688:SF16">
    <property type="entry name" value="DNA-BINDING TRANSCRIPTIONAL ACTIVATOR DEVR_DOSR"/>
    <property type="match status" value="1"/>
</dbReference>
<organism evidence="6 7">
    <name type="scientific">Microlunatus aurantiacus</name>
    <dbReference type="NCBI Taxonomy" id="446786"/>
    <lineage>
        <taxon>Bacteria</taxon>
        <taxon>Bacillati</taxon>
        <taxon>Actinomycetota</taxon>
        <taxon>Actinomycetes</taxon>
        <taxon>Propionibacteriales</taxon>
        <taxon>Propionibacteriaceae</taxon>
        <taxon>Microlunatus</taxon>
    </lineage>
</organism>
<dbReference type="SMART" id="SM00421">
    <property type="entry name" value="HTH_LUXR"/>
    <property type="match status" value="1"/>
</dbReference>
<keyword evidence="1" id="KW-0805">Transcription regulation</keyword>
<dbReference type="PROSITE" id="PS00622">
    <property type="entry name" value="HTH_LUXR_1"/>
    <property type="match status" value="1"/>
</dbReference>
<keyword evidence="7" id="KW-1185">Reference proteome</keyword>
<feature type="region of interest" description="Disordered" evidence="4">
    <location>
        <begin position="253"/>
        <end position="307"/>
    </location>
</feature>
<dbReference type="EMBL" id="BAAAYX010000009">
    <property type="protein sequence ID" value="GAA3705133.1"/>
    <property type="molecule type" value="Genomic_DNA"/>
</dbReference>
<protein>
    <recommendedName>
        <fullName evidence="5">HTH luxR-type domain-containing protein</fullName>
    </recommendedName>
</protein>
<evidence type="ECO:0000256" key="4">
    <source>
        <dbReference type="SAM" id="MobiDB-lite"/>
    </source>
</evidence>
<keyword evidence="3" id="KW-0804">Transcription</keyword>
<comment type="caution">
    <text evidence="6">The sequence shown here is derived from an EMBL/GenBank/DDBJ whole genome shotgun (WGS) entry which is preliminary data.</text>
</comment>
<dbReference type="InterPro" id="IPR016032">
    <property type="entry name" value="Sig_transdc_resp-reg_C-effctor"/>
</dbReference>
<reference evidence="7" key="1">
    <citation type="journal article" date="2019" name="Int. J. Syst. Evol. Microbiol.">
        <title>The Global Catalogue of Microorganisms (GCM) 10K type strain sequencing project: providing services to taxonomists for standard genome sequencing and annotation.</title>
        <authorList>
            <consortium name="The Broad Institute Genomics Platform"/>
            <consortium name="The Broad Institute Genome Sequencing Center for Infectious Disease"/>
            <person name="Wu L."/>
            <person name="Ma J."/>
        </authorList>
    </citation>
    <scope>NUCLEOTIDE SEQUENCE [LARGE SCALE GENOMIC DNA]</scope>
    <source>
        <strain evidence="7">JCM 16548</strain>
    </source>
</reference>
<evidence type="ECO:0000256" key="3">
    <source>
        <dbReference type="ARBA" id="ARBA00023163"/>
    </source>
</evidence>
<evidence type="ECO:0000256" key="1">
    <source>
        <dbReference type="ARBA" id="ARBA00023015"/>
    </source>
</evidence>
<keyword evidence="2" id="KW-0238">DNA-binding</keyword>